<dbReference type="PANTHER" id="PTHR18964:SF149">
    <property type="entry name" value="BIFUNCTIONAL UDP-N-ACETYLGLUCOSAMINE 2-EPIMERASE_N-ACETYLMANNOSAMINE KINASE"/>
    <property type="match status" value="1"/>
</dbReference>
<feature type="region of interest" description="Disordered" evidence="2">
    <location>
        <begin position="412"/>
        <end position="465"/>
    </location>
</feature>
<keyword evidence="4" id="KW-1185">Reference proteome</keyword>
<feature type="compositionally biased region" description="Low complexity" evidence="2">
    <location>
        <begin position="442"/>
        <end position="465"/>
    </location>
</feature>
<dbReference type="SUPFAM" id="SSF53067">
    <property type="entry name" value="Actin-like ATPase domain"/>
    <property type="match status" value="1"/>
</dbReference>
<organism evidence="3 4">
    <name type="scientific">Streptomyces corynorhini</name>
    <dbReference type="NCBI Taxonomy" id="2282652"/>
    <lineage>
        <taxon>Bacteria</taxon>
        <taxon>Bacillati</taxon>
        <taxon>Actinomycetota</taxon>
        <taxon>Actinomycetes</taxon>
        <taxon>Kitasatosporales</taxon>
        <taxon>Streptomycetaceae</taxon>
        <taxon>Streptomyces</taxon>
    </lineage>
</organism>
<dbReference type="Gene3D" id="1.10.10.10">
    <property type="entry name" value="Winged helix-like DNA-binding domain superfamily/Winged helix DNA-binding domain"/>
    <property type="match status" value="1"/>
</dbReference>
<evidence type="ECO:0000256" key="1">
    <source>
        <dbReference type="ARBA" id="ARBA00006479"/>
    </source>
</evidence>
<feature type="compositionally biased region" description="Low complexity" evidence="2">
    <location>
        <begin position="412"/>
        <end position="434"/>
    </location>
</feature>
<reference evidence="3 4" key="1">
    <citation type="submission" date="2018-07" db="EMBL/GenBank/DDBJ databases">
        <title>Streptomyces species from bats.</title>
        <authorList>
            <person name="Dunlap C."/>
        </authorList>
    </citation>
    <scope>NUCLEOTIDE SEQUENCE [LARGE SCALE GENOMIC DNA]</scope>
    <source>
        <strain evidence="3 4">AC230</strain>
    </source>
</reference>
<evidence type="ECO:0000313" key="3">
    <source>
        <dbReference type="EMBL" id="RDG35087.1"/>
    </source>
</evidence>
<dbReference type="AlphaFoldDB" id="A0A370AZK2"/>
<dbReference type="Proteomes" id="UP000253741">
    <property type="component" value="Unassembled WGS sequence"/>
</dbReference>
<dbReference type="InterPro" id="IPR036388">
    <property type="entry name" value="WH-like_DNA-bd_sf"/>
</dbReference>
<gene>
    <name evidence="3" type="ORF">DVH02_27175</name>
</gene>
<dbReference type="InterPro" id="IPR043129">
    <property type="entry name" value="ATPase_NBD"/>
</dbReference>
<evidence type="ECO:0000256" key="2">
    <source>
        <dbReference type="SAM" id="MobiDB-lite"/>
    </source>
</evidence>
<accession>A0A370AZK2</accession>
<dbReference type="Gene3D" id="3.30.420.40">
    <property type="match status" value="2"/>
</dbReference>
<sequence length="465" mass="47714">MAERDRRTVRDLRRGNRARVVQRLYFDGPLSRQELGPATGLSSGSISNVVAELVAEGLLEEAGVVGSDGGRPRTLLRVAPGGGLLIGIDIGETRVRVELFDLTLTELARTDRLLAQHRYDVERVVEHVRTGVADVLRDARADPERLLGIGIGVPGIIERGGPDGDVVHGPTIGWDTVPFEALLRAALDVPSPVPLFVDNGAKTLGQAEMWFGGGRGTGTAAIVLIGSGIGASVVHGGALTEESGRGSALEWGHTTVRMGGRRCRCGSIGCLETYAGAEALRERWYEAGGPLPDDADDETALAALLAAAFPEPGGAAPDPVAVSLLADTAECLGAALGDLINLFLPERVLLGGWAGLLIGPRLLPEIRRHARAYALAPALARTTIELGRLGPDAVTVGAATLPLAGFLARGGSRPAAAGPASGPASGPVSGAASGPTGGPEPGGVSAPRRWQRAPAPAPAPAAEST</sequence>
<dbReference type="EMBL" id="QQNA01000251">
    <property type="protein sequence ID" value="RDG35087.1"/>
    <property type="molecule type" value="Genomic_DNA"/>
</dbReference>
<dbReference type="Pfam" id="PF00480">
    <property type="entry name" value="ROK"/>
    <property type="match status" value="1"/>
</dbReference>
<name>A0A370AZK2_9ACTN</name>
<dbReference type="RefSeq" id="WP_114626500.1">
    <property type="nucleotide sequence ID" value="NZ_QQNA01000251.1"/>
</dbReference>
<proteinExistence type="inferred from homology"/>
<evidence type="ECO:0000313" key="4">
    <source>
        <dbReference type="Proteomes" id="UP000253741"/>
    </source>
</evidence>
<comment type="similarity">
    <text evidence="1">Belongs to the ROK (NagC/XylR) family.</text>
</comment>
<dbReference type="InterPro" id="IPR000600">
    <property type="entry name" value="ROK"/>
</dbReference>
<dbReference type="SUPFAM" id="SSF46785">
    <property type="entry name" value="Winged helix' DNA-binding domain"/>
    <property type="match status" value="1"/>
</dbReference>
<dbReference type="OrthoDB" id="3534172at2"/>
<comment type="caution">
    <text evidence="3">The sequence shown here is derived from an EMBL/GenBank/DDBJ whole genome shotgun (WGS) entry which is preliminary data.</text>
</comment>
<dbReference type="PANTHER" id="PTHR18964">
    <property type="entry name" value="ROK (REPRESSOR, ORF, KINASE) FAMILY"/>
    <property type="match status" value="1"/>
</dbReference>
<dbReference type="InterPro" id="IPR036390">
    <property type="entry name" value="WH_DNA-bd_sf"/>
</dbReference>
<protein>
    <submittedName>
        <fullName evidence="3">ROK family transcriptional regulator</fullName>
    </submittedName>
</protein>